<proteinExistence type="predicted"/>
<evidence type="ECO:0000256" key="1">
    <source>
        <dbReference type="ARBA" id="ARBA00001946"/>
    </source>
</evidence>
<evidence type="ECO:0000313" key="5">
    <source>
        <dbReference type="EMBL" id="EAR10648.1"/>
    </source>
</evidence>
<dbReference type="SUPFAM" id="SSF55781">
    <property type="entry name" value="GAF domain-like"/>
    <property type="match status" value="1"/>
</dbReference>
<dbReference type="InterPro" id="IPR050469">
    <property type="entry name" value="Diguanylate_Cyclase"/>
</dbReference>
<dbReference type="RefSeq" id="WP_008041919.1">
    <property type="nucleotide sequence ID" value="NZ_CH724149.1"/>
</dbReference>
<dbReference type="Proteomes" id="UP000005953">
    <property type="component" value="Unassembled WGS sequence"/>
</dbReference>
<dbReference type="FunFam" id="3.30.70.270:FF:000001">
    <property type="entry name" value="Diguanylate cyclase domain protein"/>
    <property type="match status" value="1"/>
</dbReference>
<evidence type="ECO:0000256" key="2">
    <source>
        <dbReference type="ARBA" id="ARBA00012528"/>
    </source>
</evidence>
<dbReference type="EC" id="2.7.7.65" evidence="2"/>
<comment type="cofactor">
    <cofactor evidence="1">
        <name>Mg(2+)</name>
        <dbReference type="ChEBI" id="CHEBI:18420"/>
    </cofactor>
</comment>
<dbReference type="PANTHER" id="PTHR45138:SF9">
    <property type="entry name" value="DIGUANYLATE CYCLASE DGCM-RELATED"/>
    <property type="match status" value="1"/>
</dbReference>
<accession>A4BB35</accession>
<organism evidence="5 6">
    <name type="scientific">Reinekea blandensis MED297</name>
    <dbReference type="NCBI Taxonomy" id="314283"/>
    <lineage>
        <taxon>Bacteria</taxon>
        <taxon>Pseudomonadati</taxon>
        <taxon>Pseudomonadota</taxon>
        <taxon>Gammaproteobacteria</taxon>
        <taxon>Oceanospirillales</taxon>
        <taxon>Saccharospirillaceae</taxon>
        <taxon>Reinekea</taxon>
    </lineage>
</organism>
<dbReference type="Pfam" id="PF00990">
    <property type="entry name" value="GGDEF"/>
    <property type="match status" value="1"/>
</dbReference>
<feature type="domain" description="GGDEF" evidence="4">
    <location>
        <begin position="217"/>
        <end position="352"/>
    </location>
</feature>
<evidence type="ECO:0000259" key="4">
    <source>
        <dbReference type="PROSITE" id="PS50887"/>
    </source>
</evidence>
<evidence type="ECO:0000256" key="3">
    <source>
        <dbReference type="ARBA" id="ARBA00034247"/>
    </source>
</evidence>
<dbReference type="SMART" id="SM00267">
    <property type="entry name" value="GGDEF"/>
    <property type="match status" value="1"/>
</dbReference>
<name>A4BB35_9GAMM</name>
<protein>
    <recommendedName>
        <fullName evidence="2">diguanylate cyclase</fullName>
        <ecNumber evidence="2">2.7.7.65</ecNumber>
    </recommendedName>
</protein>
<dbReference type="InterPro" id="IPR029787">
    <property type="entry name" value="Nucleotide_cyclase"/>
</dbReference>
<sequence length="354" mass="39542">MTLSELNMKAEALFRHPVPVSTVKMDAPMYTPEQARFDRVVKLTSQVLKVPVVNLSLVDNDHLWLKHTVGMQPSVVSRAGSCCGYVAQQDGYLEIPDLRVSRHRFNSVFGANGNEMRFYAGYPVHDARGRTIGSFCIMDDTPRVLSAQEREWMFDLKEIAEGQLHSVELSQLKHDMEHALVESKRDGVTDALTGVWNRKGILHILEQKLNVSERTGETLGVVYADIDHFKRINDTYGHAIGDEVLVQVADRIRLMLRNYDALGRIGGEEFLVLVLDPAPNAAQRIAERIRQAIEQRPVATRAGDLMVSMSLGVAVRHDEQQQATSTALMAEADRCLYQAKNAGRNCVHGPELSA</sequence>
<dbReference type="EMBL" id="AAOE01000003">
    <property type="protein sequence ID" value="EAR10648.1"/>
    <property type="molecule type" value="Genomic_DNA"/>
</dbReference>
<dbReference type="Gene3D" id="3.30.70.270">
    <property type="match status" value="1"/>
</dbReference>
<dbReference type="InterPro" id="IPR043128">
    <property type="entry name" value="Rev_trsase/Diguanyl_cyclase"/>
</dbReference>
<dbReference type="NCBIfam" id="TIGR00254">
    <property type="entry name" value="GGDEF"/>
    <property type="match status" value="1"/>
</dbReference>
<dbReference type="Gene3D" id="3.30.450.40">
    <property type="match status" value="1"/>
</dbReference>
<dbReference type="AlphaFoldDB" id="A4BB35"/>
<dbReference type="HOGENOM" id="CLU_000445_11_32_6"/>
<dbReference type="PROSITE" id="PS50887">
    <property type="entry name" value="GGDEF"/>
    <property type="match status" value="1"/>
</dbReference>
<dbReference type="Pfam" id="PF01590">
    <property type="entry name" value="GAF"/>
    <property type="match status" value="1"/>
</dbReference>
<dbReference type="InterPro" id="IPR003018">
    <property type="entry name" value="GAF"/>
</dbReference>
<comment type="catalytic activity">
    <reaction evidence="3">
        <text>2 GTP = 3',3'-c-di-GMP + 2 diphosphate</text>
        <dbReference type="Rhea" id="RHEA:24898"/>
        <dbReference type="ChEBI" id="CHEBI:33019"/>
        <dbReference type="ChEBI" id="CHEBI:37565"/>
        <dbReference type="ChEBI" id="CHEBI:58805"/>
        <dbReference type="EC" id="2.7.7.65"/>
    </reaction>
</comment>
<dbReference type="OrthoDB" id="9812358at2"/>
<comment type="caution">
    <text evidence="5">The sequence shown here is derived from an EMBL/GenBank/DDBJ whole genome shotgun (WGS) entry which is preliminary data.</text>
</comment>
<dbReference type="InterPro" id="IPR029016">
    <property type="entry name" value="GAF-like_dom_sf"/>
</dbReference>
<dbReference type="STRING" id="314283.MED297_11550"/>
<gene>
    <name evidence="5" type="ORF">MED297_11550</name>
</gene>
<keyword evidence="6" id="KW-1185">Reference proteome</keyword>
<reference evidence="5 6" key="1">
    <citation type="submission" date="2006-02" db="EMBL/GenBank/DDBJ databases">
        <authorList>
            <person name="Pinhassi J."/>
            <person name="Pedros-Alio C."/>
            <person name="Ferriera S."/>
            <person name="Johnson J."/>
            <person name="Kravitz S."/>
            <person name="Halpern A."/>
            <person name="Remington K."/>
            <person name="Beeson K."/>
            <person name="Tran B."/>
            <person name="Rogers Y.-H."/>
            <person name="Friedman R."/>
            <person name="Venter J.C."/>
        </authorList>
    </citation>
    <scope>NUCLEOTIDE SEQUENCE [LARGE SCALE GENOMIC DNA]</scope>
    <source>
        <strain evidence="5 6">MED297</strain>
    </source>
</reference>
<dbReference type="PANTHER" id="PTHR45138">
    <property type="entry name" value="REGULATORY COMPONENTS OF SENSORY TRANSDUCTION SYSTEM"/>
    <property type="match status" value="1"/>
</dbReference>
<dbReference type="CDD" id="cd01949">
    <property type="entry name" value="GGDEF"/>
    <property type="match status" value="1"/>
</dbReference>
<dbReference type="GO" id="GO:0052621">
    <property type="term" value="F:diguanylate cyclase activity"/>
    <property type="evidence" value="ECO:0007669"/>
    <property type="project" value="UniProtKB-EC"/>
</dbReference>
<evidence type="ECO:0000313" key="6">
    <source>
        <dbReference type="Proteomes" id="UP000005953"/>
    </source>
</evidence>
<dbReference type="InterPro" id="IPR000160">
    <property type="entry name" value="GGDEF_dom"/>
</dbReference>
<dbReference type="SUPFAM" id="SSF55073">
    <property type="entry name" value="Nucleotide cyclase"/>
    <property type="match status" value="1"/>
</dbReference>